<evidence type="ECO:0000313" key="2">
    <source>
        <dbReference type="Proteomes" id="UP000254051"/>
    </source>
</evidence>
<sequence length="49" mass="5477">MHLEQNLDSAGDLFMELDEQNKIIPDEDNVEMGISHTSGCGVFLTIYCC</sequence>
<gene>
    <name evidence="1" type="ORF">SAMN05216529_11587</name>
</gene>
<reference evidence="2" key="1">
    <citation type="submission" date="2017-07" db="EMBL/GenBank/DDBJ databases">
        <authorList>
            <person name="Varghese N."/>
            <person name="Submissions S."/>
        </authorList>
    </citation>
    <scope>NUCLEOTIDE SEQUENCE [LARGE SCALE GENOMIC DNA]</scope>
    <source>
        <strain evidence="2">NLAE-zl-C134</strain>
    </source>
</reference>
<dbReference type="Proteomes" id="UP000254051">
    <property type="component" value="Unassembled WGS sequence"/>
</dbReference>
<name>A0A315ZSV3_9FIRM</name>
<keyword evidence="2" id="KW-1185">Reference proteome</keyword>
<dbReference type="EMBL" id="UHJJ01000015">
    <property type="protein sequence ID" value="SUQ15731.1"/>
    <property type="molecule type" value="Genomic_DNA"/>
</dbReference>
<dbReference type="RefSeq" id="WP_181392907.1">
    <property type="nucleotide sequence ID" value="NZ_QGDS01000015.1"/>
</dbReference>
<protein>
    <submittedName>
        <fullName evidence="1">Uncharacterized protein</fullName>
    </submittedName>
</protein>
<dbReference type="AlphaFoldDB" id="A0A315ZSV3"/>
<organism evidence="1 2">
    <name type="scientific">Faecalicatena contorta</name>
    <dbReference type="NCBI Taxonomy" id="39482"/>
    <lineage>
        <taxon>Bacteria</taxon>
        <taxon>Bacillati</taxon>
        <taxon>Bacillota</taxon>
        <taxon>Clostridia</taxon>
        <taxon>Lachnospirales</taxon>
        <taxon>Lachnospiraceae</taxon>
        <taxon>Faecalicatena</taxon>
    </lineage>
</organism>
<accession>A0A315ZSV3</accession>
<proteinExistence type="predicted"/>
<evidence type="ECO:0000313" key="1">
    <source>
        <dbReference type="EMBL" id="SUQ15731.1"/>
    </source>
</evidence>